<dbReference type="OrthoDB" id="2324129at2"/>
<dbReference type="EMBL" id="CP121468">
    <property type="protein sequence ID" value="WFR89635.1"/>
    <property type="molecule type" value="Genomic_DNA"/>
</dbReference>
<reference evidence="6 11" key="4">
    <citation type="submission" date="2020-04" db="EMBL/GenBank/DDBJ databases">
        <title>Novel strain L. Fermentum HFD1 producer antibacterial peptides.</title>
        <authorList>
            <person name="Ozhegov G.D."/>
            <person name="Pavlova A.S."/>
            <person name="Zhuravleva D.E."/>
            <person name="Gogoleva N.V."/>
            <person name="Shagimardanova E.I."/>
            <person name="Markelova M.I."/>
            <person name="Yarullina D.R."/>
            <person name="Kayumov A.R."/>
        </authorList>
    </citation>
    <scope>NUCLEOTIDE SEQUENCE [LARGE SCALE GENOMIC DNA]</scope>
    <source>
        <strain evidence="6 11">HFD1</strain>
    </source>
</reference>
<evidence type="ECO:0000256" key="1">
    <source>
        <dbReference type="SAM" id="Phobius"/>
    </source>
</evidence>
<dbReference type="Proteomes" id="UP000236514">
    <property type="component" value="Unassembled WGS sequence"/>
</dbReference>
<reference evidence="3 12" key="5">
    <citation type="submission" date="2021-01" db="EMBL/GenBank/DDBJ databases">
        <title>Development of a method for detection of lactic acid bacteria that cause putrefactive shochu mash.</title>
        <authorList>
            <person name="Takashita H."/>
            <person name="Fujihara E."/>
            <person name="Takayama K."/>
            <person name="Yamamoto H."/>
            <person name="Mizutani M."/>
            <person name="Kajiwara Y."/>
        </authorList>
    </citation>
    <scope>NUCLEOTIDE SEQUENCE [LARGE SCALE GENOMIC DNA]</scope>
    <source>
        <strain evidence="3 12">01-B1</strain>
    </source>
</reference>
<dbReference type="Proteomes" id="UP001218104">
    <property type="component" value="Chromosome"/>
</dbReference>
<name>A0A0G9GBQ7_LIMFE</name>
<evidence type="ECO:0000313" key="8">
    <source>
        <dbReference type="Proteomes" id="UP000185427"/>
    </source>
</evidence>
<dbReference type="RefSeq" id="WP_003682722.1">
    <property type="nucleotide sequence ID" value="NZ_AP024320.1"/>
</dbReference>
<feature type="transmembrane region" description="Helical" evidence="1">
    <location>
        <begin position="59"/>
        <end position="89"/>
    </location>
</feature>
<reference evidence="5 9" key="2">
    <citation type="submission" date="2018-01" db="EMBL/GenBank/DDBJ databases">
        <title>Draft genome sequence of the feruloyl esterase-producing strain Lactobacillus fermentum CRL 1446, isolated from artisanal goat milk cheese.</title>
        <authorList>
            <person name="Abeijon Mukdsi M.C."/>
            <person name="Saavedra L."/>
            <person name="Gauffin Cano M.P."/>
            <person name="Hebert E.M."/>
            <person name="Medina R.B."/>
        </authorList>
    </citation>
    <scope>NUCLEOTIDE SEQUENCE [LARGE SCALE GENOMIC DNA]</scope>
    <source>
        <strain evidence="5 9">CRL 1446</strain>
    </source>
</reference>
<sequence>MLNSLSTLMVIAFIVESFFEVRLQLYLRGLLANDEAPAELEGRIRRIVRIDNRWSWGSWLLIIFMFVAPGNWSFLAVCIITLLETIVVMEMDHLKTKIKNS</sequence>
<gene>
    <name evidence="2" type="ORF">BUW47_02925</name>
    <name evidence="5" type="ORF">C1Y38_07555</name>
    <name evidence="4" type="ORF">GC247_07040</name>
    <name evidence="6" type="ORF">HCY95_00485</name>
    <name evidence="3" type="ORF">LF01B1_05990</name>
    <name evidence="7" type="ORF">P8634_02550</name>
</gene>
<evidence type="ECO:0000313" key="2">
    <source>
        <dbReference type="EMBL" id="APU45460.1"/>
    </source>
</evidence>
<keyword evidence="1" id="KW-1133">Transmembrane helix</keyword>
<evidence type="ECO:0000313" key="7">
    <source>
        <dbReference type="EMBL" id="WFR89635.1"/>
    </source>
</evidence>
<reference evidence="2 8" key="1">
    <citation type="submission" date="2016-12" db="EMBL/GenBank/DDBJ databases">
        <title>Complete Genome Sequence of Lactobacillus fermentum Strain SNUV175, a Probiotic for Treatment of Bacterial Vaginosis.</title>
        <authorList>
            <person name="Lee S."/>
            <person name="You H.J."/>
            <person name="Kwon B."/>
            <person name="Ko G."/>
        </authorList>
    </citation>
    <scope>NUCLEOTIDE SEQUENCE [LARGE SCALE GENOMIC DNA]</scope>
    <source>
        <strain evidence="2 8">SNUV175</strain>
    </source>
</reference>
<evidence type="ECO:0000313" key="4">
    <source>
        <dbReference type="EMBL" id="MPQ35629.1"/>
    </source>
</evidence>
<dbReference type="EMBL" id="BOLH01000004">
    <property type="protein sequence ID" value="GIC71584.1"/>
    <property type="molecule type" value="Genomic_DNA"/>
</dbReference>
<evidence type="ECO:0000313" key="11">
    <source>
        <dbReference type="Proteomes" id="UP000503169"/>
    </source>
</evidence>
<accession>A0A0G9GBQ7</accession>
<keyword evidence="1" id="KW-0472">Membrane</keyword>
<dbReference type="AlphaFoldDB" id="A0A0G9GBQ7"/>
<protein>
    <submittedName>
        <fullName evidence="5">Uncharacterized protein</fullName>
    </submittedName>
</protein>
<organism evidence="5 9">
    <name type="scientific">Limosilactobacillus fermentum</name>
    <name type="common">Lactobacillus fermentum</name>
    <dbReference type="NCBI Taxonomy" id="1613"/>
    <lineage>
        <taxon>Bacteria</taxon>
        <taxon>Bacillati</taxon>
        <taxon>Bacillota</taxon>
        <taxon>Bacilli</taxon>
        <taxon>Lactobacillales</taxon>
        <taxon>Lactobacillaceae</taxon>
        <taxon>Limosilactobacillus</taxon>
    </lineage>
</organism>
<evidence type="ECO:0000313" key="10">
    <source>
        <dbReference type="Proteomes" id="UP000466799"/>
    </source>
</evidence>
<dbReference type="PATRIC" id="fig|1613.34.peg.2357"/>
<dbReference type="Proteomes" id="UP000503169">
    <property type="component" value="Chromosome"/>
</dbReference>
<dbReference type="EMBL" id="CP019030">
    <property type="protein sequence ID" value="APU45460.1"/>
    <property type="molecule type" value="Genomic_DNA"/>
</dbReference>
<dbReference type="STRING" id="1613.GCA_002119645_00504"/>
<dbReference type="EMBL" id="WHJL01000082">
    <property type="protein sequence ID" value="MPQ35629.1"/>
    <property type="molecule type" value="Genomic_DNA"/>
</dbReference>
<reference evidence="4 10" key="3">
    <citation type="submission" date="2019-10" db="EMBL/GenBank/DDBJ databases">
        <title>Genome Sequencing and assembly of Lactobacillus fermentum I2, a lactic acid bacteria.</title>
        <authorList>
            <person name="Lopes L.S."/>
            <person name="Persinoti G.F."/>
            <person name="Riano-Pachon D.M."/>
            <person name="Labate C.A."/>
        </authorList>
    </citation>
    <scope>NUCLEOTIDE SEQUENCE [LARGE SCALE GENOMIC DNA]</scope>
    <source>
        <strain evidence="4 10">I2</strain>
    </source>
</reference>
<evidence type="ECO:0000313" key="3">
    <source>
        <dbReference type="EMBL" id="GIC71584.1"/>
    </source>
</evidence>
<dbReference type="EMBL" id="CP050919">
    <property type="protein sequence ID" value="QIX58071.1"/>
    <property type="molecule type" value="Genomic_DNA"/>
</dbReference>
<dbReference type="Proteomes" id="UP000653631">
    <property type="component" value="Unassembled WGS sequence"/>
</dbReference>
<evidence type="ECO:0000313" key="5">
    <source>
        <dbReference type="EMBL" id="PNV57576.1"/>
    </source>
</evidence>
<dbReference type="GeneID" id="83715249"/>
<proteinExistence type="predicted"/>
<reference evidence="7" key="6">
    <citation type="submission" date="2023-04" db="EMBL/GenBank/DDBJ databases">
        <title>Genomic of Limosilactobacillus fermentum MSJK0025.</title>
        <authorList>
            <person name="Yang S."/>
        </authorList>
    </citation>
    <scope>NUCLEOTIDE SEQUENCE</scope>
    <source>
        <strain evidence="7">MSJK0025</strain>
    </source>
</reference>
<evidence type="ECO:0000313" key="12">
    <source>
        <dbReference type="Proteomes" id="UP000653631"/>
    </source>
</evidence>
<evidence type="ECO:0000313" key="6">
    <source>
        <dbReference type="EMBL" id="QIX58071.1"/>
    </source>
</evidence>
<keyword evidence="1" id="KW-0812">Transmembrane</keyword>
<dbReference type="Proteomes" id="UP000185427">
    <property type="component" value="Chromosome"/>
</dbReference>
<evidence type="ECO:0000313" key="9">
    <source>
        <dbReference type="Proteomes" id="UP000236514"/>
    </source>
</evidence>
<dbReference type="Proteomes" id="UP000466799">
    <property type="component" value="Unassembled WGS sequence"/>
</dbReference>
<dbReference type="EMBL" id="POTQ01000015">
    <property type="protein sequence ID" value="PNV57576.1"/>
    <property type="molecule type" value="Genomic_DNA"/>
</dbReference>